<dbReference type="AlphaFoldDB" id="A0A1B6QIT5"/>
<dbReference type="Gramene" id="KXG37826">
    <property type="protein sequence ID" value="KXG37826"/>
    <property type="gene ID" value="SORBI_3001G133400"/>
</dbReference>
<accession>A0A1B6QIT5</accession>
<dbReference type="InParanoid" id="A0A1B6QIT5"/>
<proteinExistence type="predicted"/>
<evidence type="ECO:0000256" key="1">
    <source>
        <dbReference type="SAM" id="MobiDB-lite"/>
    </source>
</evidence>
<sequence>MSWQPPGSDHRSGGLNINSFSGRLLSPRFFLTTSTSICGASGPVSESSRRHATATPASSAALHRRADRPLLTCITIQLR</sequence>
<name>A0A1B6QIT5_SORBI</name>
<feature type="region of interest" description="Disordered" evidence="1">
    <location>
        <begin position="40"/>
        <end position="61"/>
    </location>
</feature>
<reference evidence="3" key="2">
    <citation type="journal article" date="2018" name="Plant J.">
        <title>The Sorghum bicolor reference genome: improved assembly, gene annotations, a transcriptome atlas, and signatures of genome organization.</title>
        <authorList>
            <person name="McCormick R.F."/>
            <person name="Truong S.K."/>
            <person name="Sreedasyam A."/>
            <person name="Jenkins J."/>
            <person name="Shu S."/>
            <person name="Sims D."/>
            <person name="Kennedy M."/>
            <person name="Amirebrahimi M."/>
            <person name="Weers B.D."/>
            <person name="McKinley B."/>
            <person name="Mattison A."/>
            <person name="Morishige D.T."/>
            <person name="Grimwood J."/>
            <person name="Schmutz J."/>
            <person name="Mullet J.E."/>
        </authorList>
    </citation>
    <scope>NUCLEOTIDE SEQUENCE [LARGE SCALE GENOMIC DNA]</scope>
    <source>
        <strain evidence="3">cv. BTx623</strain>
    </source>
</reference>
<keyword evidence="3" id="KW-1185">Reference proteome</keyword>
<organism evidence="2 3">
    <name type="scientific">Sorghum bicolor</name>
    <name type="common">Sorghum</name>
    <name type="synonym">Sorghum vulgare</name>
    <dbReference type="NCBI Taxonomy" id="4558"/>
    <lineage>
        <taxon>Eukaryota</taxon>
        <taxon>Viridiplantae</taxon>
        <taxon>Streptophyta</taxon>
        <taxon>Embryophyta</taxon>
        <taxon>Tracheophyta</taxon>
        <taxon>Spermatophyta</taxon>
        <taxon>Magnoliopsida</taxon>
        <taxon>Liliopsida</taxon>
        <taxon>Poales</taxon>
        <taxon>Poaceae</taxon>
        <taxon>PACMAD clade</taxon>
        <taxon>Panicoideae</taxon>
        <taxon>Andropogonodae</taxon>
        <taxon>Andropogoneae</taxon>
        <taxon>Sorghinae</taxon>
        <taxon>Sorghum</taxon>
    </lineage>
</organism>
<evidence type="ECO:0000313" key="3">
    <source>
        <dbReference type="Proteomes" id="UP000000768"/>
    </source>
</evidence>
<dbReference type="EMBL" id="CM000760">
    <property type="protein sequence ID" value="KXG37826.1"/>
    <property type="molecule type" value="Genomic_DNA"/>
</dbReference>
<dbReference type="Proteomes" id="UP000000768">
    <property type="component" value="Chromosome 1"/>
</dbReference>
<evidence type="ECO:0000313" key="2">
    <source>
        <dbReference type="EMBL" id="KXG37826.1"/>
    </source>
</evidence>
<reference evidence="2 3" key="1">
    <citation type="journal article" date="2009" name="Nature">
        <title>The Sorghum bicolor genome and the diversification of grasses.</title>
        <authorList>
            <person name="Paterson A.H."/>
            <person name="Bowers J.E."/>
            <person name="Bruggmann R."/>
            <person name="Dubchak I."/>
            <person name="Grimwood J."/>
            <person name="Gundlach H."/>
            <person name="Haberer G."/>
            <person name="Hellsten U."/>
            <person name="Mitros T."/>
            <person name="Poliakov A."/>
            <person name="Schmutz J."/>
            <person name="Spannagl M."/>
            <person name="Tang H."/>
            <person name="Wang X."/>
            <person name="Wicker T."/>
            <person name="Bharti A.K."/>
            <person name="Chapman J."/>
            <person name="Feltus F.A."/>
            <person name="Gowik U."/>
            <person name="Grigoriev I.V."/>
            <person name="Lyons E."/>
            <person name="Maher C.A."/>
            <person name="Martis M."/>
            <person name="Narechania A."/>
            <person name="Otillar R.P."/>
            <person name="Penning B.W."/>
            <person name="Salamov A.A."/>
            <person name="Wang Y."/>
            <person name="Zhang L."/>
            <person name="Carpita N.C."/>
            <person name="Freeling M."/>
            <person name="Gingle A.R."/>
            <person name="Hash C.T."/>
            <person name="Keller B."/>
            <person name="Klein P."/>
            <person name="Kresovich S."/>
            <person name="McCann M.C."/>
            <person name="Ming R."/>
            <person name="Peterson D.G."/>
            <person name="Mehboob-ur-Rahman"/>
            <person name="Ware D."/>
            <person name="Westhoff P."/>
            <person name="Mayer K.F."/>
            <person name="Messing J."/>
            <person name="Rokhsar D.S."/>
        </authorList>
    </citation>
    <scope>NUCLEOTIDE SEQUENCE [LARGE SCALE GENOMIC DNA]</scope>
    <source>
        <strain evidence="3">cv. BTx623</strain>
    </source>
</reference>
<protein>
    <submittedName>
        <fullName evidence="2">Uncharacterized protein</fullName>
    </submittedName>
</protein>
<gene>
    <name evidence="2" type="ORF">SORBI_3001G133400</name>
</gene>